<dbReference type="EMBL" id="JACTNZ010000003">
    <property type="protein sequence ID" value="KAG5559762.1"/>
    <property type="molecule type" value="Genomic_DNA"/>
</dbReference>
<protein>
    <submittedName>
        <fullName evidence="1">Uncharacterized protein</fullName>
    </submittedName>
</protein>
<organism evidence="1 2">
    <name type="scientific">Rhododendron griersonianum</name>
    <dbReference type="NCBI Taxonomy" id="479676"/>
    <lineage>
        <taxon>Eukaryota</taxon>
        <taxon>Viridiplantae</taxon>
        <taxon>Streptophyta</taxon>
        <taxon>Embryophyta</taxon>
        <taxon>Tracheophyta</taxon>
        <taxon>Spermatophyta</taxon>
        <taxon>Magnoliopsida</taxon>
        <taxon>eudicotyledons</taxon>
        <taxon>Gunneridae</taxon>
        <taxon>Pentapetalae</taxon>
        <taxon>asterids</taxon>
        <taxon>Ericales</taxon>
        <taxon>Ericaceae</taxon>
        <taxon>Ericoideae</taxon>
        <taxon>Rhodoreae</taxon>
        <taxon>Rhododendron</taxon>
    </lineage>
</organism>
<sequence>MPQSAEGYVHHIGRTERAYSTGASLSLWWMCSANNCLFSSSYMNIELSQPIMSCIADMGSNVQGFRYEMKGSSDRHHDTSFAAGHPGFPMGPPPPPLTTTNNHQLPPPPVPTASVATANHQLDMYIHFENCTTQLAIKWNQLNLMQFLKVYEVLTVFFRFLFNAPDYAGQSDVD</sequence>
<dbReference type="Proteomes" id="UP000823749">
    <property type="component" value="Chromosome 3"/>
</dbReference>
<accession>A0AAV6L444</accession>
<name>A0AAV6L444_9ERIC</name>
<proteinExistence type="predicted"/>
<dbReference type="AlphaFoldDB" id="A0AAV6L444"/>
<reference evidence="1" key="1">
    <citation type="submission" date="2020-08" db="EMBL/GenBank/DDBJ databases">
        <title>Plant Genome Project.</title>
        <authorList>
            <person name="Zhang R.-G."/>
        </authorList>
    </citation>
    <scope>NUCLEOTIDE SEQUENCE</scope>
    <source>
        <strain evidence="1">WSP0</strain>
        <tissue evidence="1">Leaf</tissue>
    </source>
</reference>
<evidence type="ECO:0000313" key="1">
    <source>
        <dbReference type="EMBL" id="KAG5559762.1"/>
    </source>
</evidence>
<comment type="caution">
    <text evidence="1">The sequence shown here is derived from an EMBL/GenBank/DDBJ whole genome shotgun (WGS) entry which is preliminary data.</text>
</comment>
<keyword evidence="2" id="KW-1185">Reference proteome</keyword>
<evidence type="ECO:0000313" key="2">
    <source>
        <dbReference type="Proteomes" id="UP000823749"/>
    </source>
</evidence>
<gene>
    <name evidence="1" type="ORF">RHGRI_009315</name>
</gene>